<keyword evidence="4" id="KW-0150">Chloroplast</keyword>
<dbReference type="AlphaFoldDB" id="A0A9K3PW81"/>
<evidence type="ECO:0000256" key="13">
    <source>
        <dbReference type="SAM" id="MobiDB-lite"/>
    </source>
</evidence>
<dbReference type="GO" id="GO:0006508">
    <property type="term" value="P:proteolysis"/>
    <property type="evidence" value="ECO:0007669"/>
    <property type="project" value="UniProtKB-KW"/>
</dbReference>
<dbReference type="GO" id="GO:0008233">
    <property type="term" value="F:peptidase activity"/>
    <property type="evidence" value="ECO:0007669"/>
    <property type="project" value="UniProtKB-KW"/>
</dbReference>
<evidence type="ECO:0000256" key="2">
    <source>
        <dbReference type="ARBA" id="ARBA00004229"/>
    </source>
</evidence>
<feature type="compositionally biased region" description="Low complexity" evidence="13">
    <location>
        <begin position="77"/>
        <end position="95"/>
    </location>
</feature>
<evidence type="ECO:0000256" key="14">
    <source>
        <dbReference type="SAM" id="Phobius"/>
    </source>
</evidence>
<dbReference type="EMBL" id="JAGRRH010000013">
    <property type="protein sequence ID" value="KAG7361840.1"/>
    <property type="molecule type" value="Genomic_DNA"/>
</dbReference>
<feature type="compositionally biased region" description="Polar residues" evidence="13">
    <location>
        <begin position="208"/>
        <end position="234"/>
    </location>
</feature>
<feature type="region of interest" description="Disordered" evidence="13">
    <location>
        <begin position="155"/>
        <end position="240"/>
    </location>
</feature>
<keyword evidence="10 14" id="KW-1133">Transmembrane helix</keyword>
<dbReference type="PANTHER" id="PTHR31412:SF0">
    <property type="entry name" value="ZINC METALLOPROTEASE EGY1, CHLOROPLASTIC-RELATED"/>
    <property type="match status" value="1"/>
</dbReference>
<dbReference type="CDD" id="cd06160">
    <property type="entry name" value="S2P-M50_like_2"/>
    <property type="match status" value="1"/>
</dbReference>
<gene>
    <name evidence="16" type="ORF">IV203_036941</name>
</gene>
<dbReference type="OrthoDB" id="48231at2759"/>
<feature type="transmembrane region" description="Helical" evidence="14">
    <location>
        <begin position="942"/>
        <end position="960"/>
    </location>
</feature>
<feature type="compositionally biased region" description="Basic and acidic residues" evidence="13">
    <location>
        <begin position="195"/>
        <end position="207"/>
    </location>
</feature>
<reference evidence="16" key="2">
    <citation type="submission" date="2021-04" db="EMBL/GenBank/DDBJ databases">
        <authorList>
            <person name="Podell S."/>
        </authorList>
    </citation>
    <scope>NUCLEOTIDE SEQUENCE</scope>
    <source>
        <strain evidence="16">Hildebrandi</strain>
    </source>
</reference>
<evidence type="ECO:0000256" key="3">
    <source>
        <dbReference type="ARBA" id="ARBA00007931"/>
    </source>
</evidence>
<feature type="domain" description="Peptidase M50" evidence="15">
    <location>
        <begin position="722"/>
        <end position="894"/>
    </location>
</feature>
<dbReference type="InterPro" id="IPR044838">
    <property type="entry name" value="EGY1-like"/>
</dbReference>
<keyword evidence="5" id="KW-0934">Plastid</keyword>
<protein>
    <submittedName>
        <fullName evidence="16">Membrane-associated Zn-dependent protease</fullName>
    </submittedName>
</protein>
<evidence type="ECO:0000256" key="6">
    <source>
        <dbReference type="ARBA" id="ARBA00022670"/>
    </source>
</evidence>
<keyword evidence="9" id="KW-0809">Transit peptide</keyword>
<feature type="region of interest" description="Disordered" evidence="13">
    <location>
        <begin position="77"/>
        <end position="99"/>
    </location>
</feature>
<feature type="transmembrane region" description="Helical" evidence="14">
    <location>
        <begin position="851"/>
        <end position="870"/>
    </location>
</feature>
<evidence type="ECO:0000256" key="4">
    <source>
        <dbReference type="ARBA" id="ARBA00022528"/>
    </source>
</evidence>
<accession>A0A9K3PW81</accession>
<dbReference type="GO" id="GO:0016020">
    <property type="term" value="C:membrane"/>
    <property type="evidence" value="ECO:0007669"/>
    <property type="project" value="UniProtKB-SubCell"/>
</dbReference>
<evidence type="ECO:0000256" key="8">
    <source>
        <dbReference type="ARBA" id="ARBA00022801"/>
    </source>
</evidence>
<keyword evidence="12" id="KW-0175">Coiled coil</keyword>
<organism evidence="16 17">
    <name type="scientific">Nitzschia inconspicua</name>
    <dbReference type="NCBI Taxonomy" id="303405"/>
    <lineage>
        <taxon>Eukaryota</taxon>
        <taxon>Sar</taxon>
        <taxon>Stramenopiles</taxon>
        <taxon>Ochrophyta</taxon>
        <taxon>Bacillariophyta</taxon>
        <taxon>Bacillariophyceae</taxon>
        <taxon>Bacillariophycidae</taxon>
        <taxon>Bacillariales</taxon>
        <taxon>Bacillariaceae</taxon>
        <taxon>Nitzschia</taxon>
    </lineage>
</organism>
<keyword evidence="6 16" id="KW-0645">Protease</keyword>
<evidence type="ECO:0000259" key="15">
    <source>
        <dbReference type="Pfam" id="PF02163"/>
    </source>
</evidence>
<evidence type="ECO:0000256" key="1">
    <source>
        <dbReference type="ARBA" id="ARBA00004141"/>
    </source>
</evidence>
<dbReference type="GO" id="GO:0009507">
    <property type="term" value="C:chloroplast"/>
    <property type="evidence" value="ECO:0007669"/>
    <property type="project" value="UniProtKB-SubCell"/>
</dbReference>
<evidence type="ECO:0000256" key="10">
    <source>
        <dbReference type="ARBA" id="ARBA00022989"/>
    </source>
</evidence>
<feature type="compositionally biased region" description="Low complexity" evidence="13">
    <location>
        <begin position="34"/>
        <end position="51"/>
    </location>
</feature>
<evidence type="ECO:0000256" key="12">
    <source>
        <dbReference type="SAM" id="Coils"/>
    </source>
</evidence>
<evidence type="ECO:0000313" key="16">
    <source>
        <dbReference type="EMBL" id="KAG7361840.1"/>
    </source>
</evidence>
<dbReference type="Proteomes" id="UP000693970">
    <property type="component" value="Unassembled WGS sequence"/>
</dbReference>
<keyword evidence="7 14" id="KW-0812">Transmembrane</keyword>
<feature type="transmembrane region" description="Helical" evidence="14">
    <location>
        <begin position="777"/>
        <end position="806"/>
    </location>
</feature>
<keyword evidence="8" id="KW-0378">Hydrolase</keyword>
<feature type="transmembrane region" description="Helical" evidence="14">
    <location>
        <begin position="891"/>
        <end position="909"/>
    </location>
</feature>
<evidence type="ECO:0000313" key="17">
    <source>
        <dbReference type="Proteomes" id="UP000693970"/>
    </source>
</evidence>
<keyword evidence="11 14" id="KW-0472">Membrane</keyword>
<reference evidence="16" key="1">
    <citation type="journal article" date="2021" name="Sci. Rep.">
        <title>Diploid genomic architecture of Nitzschia inconspicua, an elite biomass production diatom.</title>
        <authorList>
            <person name="Oliver A."/>
            <person name="Podell S."/>
            <person name="Pinowska A."/>
            <person name="Traller J.C."/>
            <person name="Smith S.R."/>
            <person name="McClure R."/>
            <person name="Beliaev A."/>
            <person name="Bohutskyi P."/>
            <person name="Hill E.A."/>
            <person name="Rabines A."/>
            <person name="Zheng H."/>
            <person name="Allen L.Z."/>
            <person name="Kuo A."/>
            <person name="Grigoriev I.V."/>
            <person name="Allen A.E."/>
            <person name="Hazlebeck D."/>
            <person name="Allen E.E."/>
        </authorList>
    </citation>
    <scope>NUCLEOTIDE SEQUENCE</scope>
    <source>
        <strain evidence="16">Hildebrandi</strain>
    </source>
</reference>
<dbReference type="InterPro" id="IPR008915">
    <property type="entry name" value="Peptidase_M50"/>
</dbReference>
<keyword evidence="17" id="KW-1185">Reference proteome</keyword>
<evidence type="ECO:0000256" key="11">
    <source>
        <dbReference type="ARBA" id="ARBA00023136"/>
    </source>
</evidence>
<name>A0A9K3PW81_9STRA</name>
<feature type="compositionally biased region" description="Polar residues" evidence="13">
    <location>
        <begin position="182"/>
        <end position="194"/>
    </location>
</feature>
<sequence>MSLMINTNGFVPLHHSPTTQHHHHQQQQQKKRLQQYPQQHRPYPNDNNNNNDNDKWFHHKHDDSRMIFFMAVQQEQEQLQEQQQQQQQQQEQQLSEAERLREEARRIRLQAEQMDMNLTLQKIESLEQKLNNPVWMAKHPQQQVELKEQWKRLKQKVNGRDSDTSWNNTVEIKTKSTDPPFFSQSAAATSSEPRSTGDTREKEKESDSPNFTTSDDVPISISSDTFQKPSTTIANNNNNRNVPPIAGFDADDLELYIPIAQDINKMVPNATLAERIQLFQQAPELQQHFQAKITKLLMSPLEDLQRLEELKSEYLESNSSNERRQLKAQIQKLQESLRTNESMQKYSDATSSNAGAGIAPIVAYSDNIYCGPEVLPPLSDQQLQERFQAIQSLPDILIAIYKQRSGVTYNETALLDQDTTVDLELAIMLDYYDLQLQLLEQARAIEPFTEKNRQDFVMAFQALPRPVQERFASNIGMDDVTVKECTAESVLELILKSDGPYSHPLLQVVEAGEMLASDSEYNDIEFVDRSRFLEEFFPSVANMEGQHPSIEDVELLVRECLSKTKAYMVTSKPERVVGGYYIRGQNQLSENSDQNGPTPSERLVQEISQTVRKHPTLSNKLDFFYILDPSPPTDEEMEMGAELTPILLVTSKDEQKLYQSSSFLTKSIVSLSGLASAALFTVGCCVLNPSINDRLYYNSPDGTSSSLGADVQLLLDLGTPLFLSLMGIVLAHETGHRLAAAQHKFEIGLPNIIPSITQGLAGTITPLKSPPPNNKALFDFAISGPLCGLAASMALLVTGLCLTQAMSLDSTLPVLPVDFVRGSSLGGGLVEFFLGPTAILPNQGPNAVVQLHPFAISGFVGCLINSLALLPLGHTDGGRISLAMFGRRGAFVTKLFTTLLLVIAGIFGLDENNILLTYVLYTLIWQRELETPIRNEVDEIDFSRGLLGIAGALLVGLTLIPML</sequence>
<evidence type="ECO:0000256" key="5">
    <source>
        <dbReference type="ARBA" id="ARBA00022640"/>
    </source>
</evidence>
<comment type="caution">
    <text evidence="16">The sequence shown here is derived from an EMBL/GenBank/DDBJ whole genome shotgun (WGS) entry which is preliminary data.</text>
</comment>
<feature type="region of interest" description="Disordered" evidence="13">
    <location>
        <begin position="1"/>
        <end position="58"/>
    </location>
</feature>
<dbReference type="PANTHER" id="PTHR31412">
    <property type="entry name" value="ZINC METALLOPROTEASE EGY1"/>
    <property type="match status" value="1"/>
</dbReference>
<dbReference type="Pfam" id="PF02163">
    <property type="entry name" value="Peptidase_M50"/>
    <property type="match status" value="1"/>
</dbReference>
<evidence type="ECO:0000256" key="9">
    <source>
        <dbReference type="ARBA" id="ARBA00022946"/>
    </source>
</evidence>
<comment type="similarity">
    <text evidence="3">Belongs to the peptidase M50B family.</text>
</comment>
<comment type="subcellular location">
    <subcellularLocation>
        <location evidence="1">Membrane</location>
        <topology evidence="1">Multi-pass membrane protein</topology>
    </subcellularLocation>
    <subcellularLocation>
        <location evidence="2">Plastid</location>
        <location evidence="2">Chloroplast</location>
    </subcellularLocation>
</comment>
<feature type="coiled-coil region" evidence="12">
    <location>
        <begin position="304"/>
        <end position="343"/>
    </location>
</feature>
<feature type="compositionally biased region" description="Basic residues" evidence="13">
    <location>
        <begin position="20"/>
        <end position="33"/>
    </location>
</feature>
<evidence type="ECO:0000256" key="7">
    <source>
        <dbReference type="ARBA" id="ARBA00022692"/>
    </source>
</evidence>
<proteinExistence type="inferred from homology"/>